<sequence length="204" mass="23388">MDRYEILKDIGSGNFGVAKLVREKWSGDLYAVKYIERGPKIDEHVQREIMNHRSLKHPNIIKFKEVLLTPTHLAIVMEYAAGGELFERICNAGRFSEDEARFFFQQLISGVCYCHAMQICHRDLKLENTLLDGSTAPRLKICDFGYSKEPQPTLHQRSCLGNNMMGRLQMFGLVGLLCMSCWLGLILLKILKIQKISEKQFSGF</sequence>
<dbReference type="PANTHER" id="PTHR24343">
    <property type="entry name" value="SERINE/THREONINE KINASE"/>
    <property type="match status" value="1"/>
</dbReference>
<keyword evidence="2 11" id="KW-0723">Serine/threonine-protein kinase</keyword>
<keyword evidence="7 10" id="KW-0067">ATP-binding</keyword>
<dbReference type="FunFam" id="3.30.200.20:FF:000237">
    <property type="entry name" value="Serine/threonine-protein kinase SAPK2"/>
    <property type="match status" value="1"/>
</dbReference>
<evidence type="ECO:0000256" key="9">
    <source>
        <dbReference type="ARBA" id="ARBA00048679"/>
    </source>
</evidence>
<dbReference type="GO" id="GO:0005524">
    <property type="term" value="F:ATP binding"/>
    <property type="evidence" value="ECO:0007669"/>
    <property type="project" value="UniProtKB-UniRule"/>
</dbReference>
<keyword evidence="12" id="KW-0812">Transmembrane</keyword>
<dbReference type="PROSITE" id="PS00108">
    <property type="entry name" value="PROTEIN_KINASE_ST"/>
    <property type="match status" value="1"/>
</dbReference>
<keyword evidence="5 10" id="KW-0547">Nucleotide-binding</keyword>
<gene>
    <name evidence="14" type="ORF">B456_007G059900</name>
</gene>
<keyword evidence="15" id="KW-1185">Reference proteome</keyword>
<evidence type="ECO:0000313" key="15">
    <source>
        <dbReference type="Proteomes" id="UP000032304"/>
    </source>
</evidence>
<dbReference type="SUPFAM" id="SSF56112">
    <property type="entry name" value="Protein kinase-like (PK-like)"/>
    <property type="match status" value="1"/>
</dbReference>
<keyword evidence="12" id="KW-0472">Membrane</keyword>
<dbReference type="PANTHER" id="PTHR24343:SF476">
    <property type="entry name" value="SERINE_THREONINE-PROTEIN KINASE SRK2C"/>
    <property type="match status" value="1"/>
</dbReference>
<dbReference type="InterPro" id="IPR011009">
    <property type="entry name" value="Kinase-like_dom_sf"/>
</dbReference>
<evidence type="ECO:0000256" key="8">
    <source>
        <dbReference type="ARBA" id="ARBA00047899"/>
    </source>
</evidence>
<evidence type="ECO:0000256" key="5">
    <source>
        <dbReference type="ARBA" id="ARBA00022741"/>
    </source>
</evidence>
<dbReference type="PROSITE" id="PS50011">
    <property type="entry name" value="PROTEIN_KINASE_DOM"/>
    <property type="match status" value="1"/>
</dbReference>
<dbReference type="GO" id="GO:0004674">
    <property type="term" value="F:protein serine/threonine kinase activity"/>
    <property type="evidence" value="ECO:0007669"/>
    <property type="project" value="UniProtKB-KW"/>
</dbReference>
<dbReference type="EMBL" id="CM001746">
    <property type="protein sequence ID" value="KJB40352.1"/>
    <property type="molecule type" value="Genomic_DNA"/>
</dbReference>
<comment type="catalytic activity">
    <reaction evidence="9">
        <text>L-seryl-[protein] + ATP = O-phospho-L-seryl-[protein] + ADP + H(+)</text>
        <dbReference type="Rhea" id="RHEA:17989"/>
        <dbReference type="Rhea" id="RHEA-COMP:9863"/>
        <dbReference type="Rhea" id="RHEA-COMP:11604"/>
        <dbReference type="ChEBI" id="CHEBI:15378"/>
        <dbReference type="ChEBI" id="CHEBI:29999"/>
        <dbReference type="ChEBI" id="CHEBI:30616"/>
        <dbReference type="ChEBI" id="CHEBI:83421"/>
        <dbReference type="ChEBI" id="CHEBI:456216"/>
        <dbReference type="EC" id="2.7.11.1"/>
    </reaction>
</comment>
<dbReference type="InterPro" id="IPR008271">
    <property type="entry name" value="Ser/Thr_kinase_AS"/>
</dbReference>
<evidence type="ECO:0000256" key="1">
    <source>
        <dbReference type="ARBA" id="ARBA00012513"/>
    </source>
</evidence>
<feature type="domain" description="Protein kinase" evidence="13">
    <location>
        <begin position="4"/>
        <end position="204"/>
    </location>
</feature>
<keyword evidence="6" id="KW-0418">Kinase</keyword>
<feature type="transmembrane region" description="Helical" evidence="12">
    <location>
        <begin position="168"/>
        <end position="191"/>
    </location>
</feature>
<comment type="catalytic activity">
    <reaction evidence="8">
        <text>L-threonyl-[protein] + ATP = O-phospho-L-threonyl-[protein] + ADP + H(+)</text>
        <dbReference type="Rhea" id="RHEA:46608"/>
        <dbReference type="Rhea" id="RHEA-COMP:11060"/>
        <dbReference type="Rhea" id="RHEA-COMP:11605"/>
        <dbReference type="ChEBI" id="CHEBI:15378"/>
        <dbReference type="ChEBI" id="CHEBI:30013"/>
        <dbReference type="ChEBI" id="CHEBI:30616"/>
        <dbReference type="ChEBI" id="CHEBI:61977"/>
        <dbReference type="ChEBI" id="CHEBI:456216"/>
        <dbReference type="EC" id="2.7.11.1"/>
    </reaction>
</comment>
<dbReference type="EC" id="2.7.11.1" evidence="1"/>
<evidence type="ECO:0000256" key="3">
    <source>
        <dbReference type="ARBA" id="ARBA00022553"/>
    </source>
</evidence>
<keyword evidence="3" id="KW-0597">Phosphoprotein</keyword>
<evidence type="ECO:0000256" key="4">
    <source>
        <dbReference type="ARBA" id="ARBA00022679"/>
    </source>
</evidence>
<comment type="similarity">
    <text evidence="11">Belongs to the protein kinase superfamily.</text>
</comment>
<evidence type="ECO:0000259" key="13">
    <source>
        <dbReference type="PROSITE" id="PS50011"/>
    </source>
</evidence>
<organism evidence="14 15">
    <name type="scientific">Gossypium raimondii</name>
    <name type="common">Peruvian cotton</name>
    <name type="synonym">Gossypium klotzschianum subsp. raimondii</name>
    <dbReference type="NCBI Taxonomy" id="29730"/>
    <lineage>
        <taxon>Eukaryota</taxon>
        <taxon>Viridiplantae</taxon>
        <taxon>Streptophyta</taxon>
        <taxon>Embryophyta</taxon>
        <taxon>Tracheophyta</taxon>
        <taxon>Spermatophyta</taxon>
        <taxon>Magnoliopsida</taxon>
        <taxon>eudicotyledons</taxon>
        <taxon>Gunneridae</taxon>
        <taxon>Pentapetalae</taxon>
        <taxon>rosids</taxon>
        <taxon>malvids</taxon>
        <taxon>Malvales</taxon>
        <taxon>Malvaceae</taxon>
        <taxon>Malvoideae</taxon>
        <taxon>Gossypium</taxon>
    </lineage>
</organism>
<dbReference type="Pfam" id="PF00069">
    <property type="entry name" value="Pkinase"/>
    <property type="match status" value="1"/>
</dbReference>
<evidence type="ECO:0000256" key="2">
    <source>
        <dbReference type="ARBA" id="ARBA00022527"/>
    </source>
</evidence>
<dbReference type="GO" id="GO:0005634">
    <property type="term" value="C:nucleus"/>
    <property type="evidence" value="ECO:0007669"/>
    <property type="project" value="UniProtKB-ARBA"/>
</dbReference>
<evidence type="ECO:0000256" key="6">
    <source>
        <dbReference type="ARBA" id="ARBA00022777"/>
    </source>
</evidence>
<feature type="binding site" evidence="10">
    <location>
        <position position="33"/>
    </location>
    <ligand>
        <name>ATP</name>
        <dbReference type="ChEBI" id="CHEBI:30616"/>
    </ligand>
</feature>
<dbReference type="Gene3D" id="1.10.510.10">
    <property type="entry name" value="Transferase(Phosphotransferase) domain 1"/>
    <property type="match status" value="1"/>
</dbReference>
<dbReference type="PROSITE" id="PS00107">
    <property type="entry name" value="PROTEIN_KINASE_ATP"/>
    <property type="match status" value="1"/>
</dbReference>
<dbReference type="InterPro" id="IPR000719">
    <property type="entry name" value="Prot_kinase_dom"/>
</dbReference>
<dbReference type="AlphaFoldDB" id="A0A0D2P3P4"/>
<dbReference type="Proteomes" id="UP000032304">
    <property type="component" value="Chromosome 7"/>
</dbReference>
<evidence type="ECO:0000313" key="14">
    <source>
        <dbReference type="EMBL" id="KJB40352.1"/>
    </source>
</evidence>
<keyword evidence="4" id="KW-0808">Transferase</keyword>
<evidence type="ECO:0000256" key="12">
    <source>
        <dbReference type="SAM" id="Phobius"/>
    </source>
</evidence>
<evidence type="ECO:0000256" key="7">
    <source>
        <dbReference type="ARBA" id="ARBA00022840"/>
    </source>
</evidence>
<dbReference type="GO" id="GO:0006970">
    <property type="term" value="P:response to osmotic stress"/>
    <property type="evidence" value="ECO:0007669"/>
    <property type="project" value="UniProtKB-ARBA"/>
</dbReference>
<accession>A0A0D2P3P4</accession>
<dbReference type="Gramene" id="KJB40352">
    <property type="protein sequence ID" value="KJB40352"/>
    <property type="gene ID" value="B456_007G059900"/>
</dbReference>
<dbReference type="InterPro" id="IPR017441">
    <property type="entry name" value="Protein_kinase_ATP_BS"/>
</dbReference>
<evidence type="ECO:0000256" key="11">
    <source>
        <dbReference type="RuleBase" id="RU000304"/>
    </source>
</evidence>
<name>A0A0D2P3P4_GOSRA</name>
<reference evidence="14 15" key="1">
    <citation type="journal article" date="2012" name="Nature">
        <title>Repeated polyploidization of Gossypium genomes and the evolution of spinnable cotton fibres.</title>
        <authorList>
            <person name="Paterson A.H."/>
            <person name="Wendel J.F."/>
            <person name="Gundlach H."/>
            <person name="Guo H."/>
            <person name="Jenkins J."/>
            <person name="Jin D."/>
            <person name="Llewellyn D."/>
            <person name="Showmaker K.C."/>
            <person name="Shu S."/>
            <person name="Udall J."/>
            <person name="Yoo M.J."/>
            <person name="Byers R."/>
            <person name="Chen W."/>
            <person name="Doron-Faigenboim A."/>
            <person name="Duke M.V."/>
            <person name="Gong L."/>
            <person name="Grimwood J."/>
            <person name="Grover C."/>
            <person name="Grupp K."/>
            <person name="Hu G."/>
            <person name="Lee T.H."/>
            <person name="Li J."/>
            <person name="Lin L."/>
            <person name="Liu T."/>
            <person name="Marler B.S."/>
            <person name="Page J.T."/>
            <person name="Roberts A.W."/>
            <person name="Romanel E."/>
            <person name="Sanders W.S."/>
            <person name="Szadkowski E."/>
            <person name="Tan X."/>
            <person name="Tang H."/>
            <person name="Xu C."/>
            <person name="Wang J."/>
            <person name="Wang Z."/>
            <person name="Zhang D."/>
            <person name="Zhang L."/>
            <person name="Ashrafi H."/>
            <person name="Bedon F."/>
            <person name="Bowers J.E."/>
            <person name="Brubaker C.L."/>
            <person name="Chee P.W."/>
            <person name="Das S."/>
            <person name="Gingle A.R."/>
            <person name="Haigler C.H."/>
            <person name="Harker D."/>
            <person name="Hoffmann L.V."/>
            <person name="Hovav R."/>
            <person name="Jones D.C."/>
            <person name="Lemke C."/>
            <person name="Mansoor S."/>
            <person name="ur Rahman M."/>
            <person name="Rainville L.N."/>
            <person name="Rambani A."/>
            <person name="Reddy U.K."/>
            <person name="Rong J.K."/>
            <person name="Saranga Y."/>
            <person name="Scheffler B.E."/>
            <person name="Scheffler J.A."/>
            <person name="Stelly D.M."/>
            <person name="Triplett B.A."/>
            <person name="Van Deynze A."/>
            <person name="Vaslin M.F."/>
            <person name="Waghmare V.N."/>
            <person name="Walford S.A."/>
            <person name="Wright R.J."/>
            <person name="Zaki E.A."/>
            <person name="Zhang T."/>
            <person name="Dennis E.S."/>
            <person name="Mayer K.F."/>
            <person name="Peterson D.G."/>
            <person name="Rokhsar D.S."/>
            <person name="Wang X."/>
            <person name="Schmutz J."/>
        </authorList>
    </citation>
    <scope>NUCLEOTIDE SEQUENCE [LARGE SCALE GENOMIC DNA]</scope>
</reference>
<dbReference type="Gene3D" id="3.30.200.20">
    <property type="entry name" value="Phosphorylase Kinase, domain 1"/>
    <property type="match status" value="1"/>
</dbReference>
<proteinExistence type="inferred from homology"/>
<keyword evidence="12" id="KW-1133">Transmembrane helix</keyword>
<dbReference type="SMART" id="SM00220">
    <property type="entry name" value="S_TKc"/>
    <property type="match status" value="1"/>
</dbReference>
<protein>
    <recommendedName>
        <fullName evidence="1">non-specific serine/threonine protein kinase</fullName>
        <ecNumber evidence="1">2.7.11.1</ecNumber>
    </recommendedName>
</protein>
<evidence type="ECO:0000256" key="10">
    <source>
        <dbReference type="PROSITE-ProRule" id="PRU10141"/>
    </source>
</evidence>